<dbReference type="EMBL" id="KN822023">
    <property type="protein sequence ID" value="KIM65268.1"/>
    <property type="molecule type" value="Genomic_DNA"/>
</dbReference>
<gene>
    <name evidence="2" type="ORF">SCLCIDRAFT_1212432</name>
</gene>
<organism evidence="2 3">
    <name type="scientific">Scleroderma citrinum Foug A</name>
    <dbReference type="NCBI Taxonomy" id="1036808"/>
    <lineage>
        <taxon>Eukaryota</taxon>
        <taxon>Fungi</taxon>
        <taxon>Dikarya</taxon>
        <taxon>Basidiomycota</taxon>
        <taxon>Agaricomycotina</taxon>
        <taxon>Agaricomycetes</taxon>
        <taxon>Agaricomycetidae</taxon>
        <taxon>Boletales</taxon>
        <taxon>Sclerodermatineae</taxon>
        <taxon>Sclerodermataceae</taxon>
        <taxon>Scleroderma</taxon>
    </lineage>
</organism>
<sequence>MSSQLYYPPPSHAPPPGRAPSLRIADNTMPCYIPRPDTPDPEPTVRLRGCSTCMHATHLLVNAP</sequence>
<dbReference type="HOGENOM" id="CLU_2868911_0_0_1"/>
<evidence type="ECO:0000313" key="3">
    <source>
        <dbReference type="Proteomes" id="UP000053989"/>
    </source>
</evidence>
<dbReference type="AlphaFoldDB" id="A0A0C2ZUU8"/>
<keyword evidence="3" id="KW-1185">Reference proteome</keyword>
<dbReference type="InParanoid" id="A0A0C2ZUU8"/>
<evidence type="ECO:0000256" key="1">
    <source>
        <dbReference type="SAM" id="MobiDB-lite"/>
    </source>
</evidence>
<feature type="region of interest" description="Disordered" evidence="1">
    <location>
        <begin position="1"/>
        <end position="23"/>
    </location>
</feature>
<protein>
    <submittedName>
        <fullName evidence="2">Uncharacterized protein</fullName>
    </submittedName>
</protein>
<reference evidence="2 3" key="1">
    <citation type="submission" date="2014-04" db="EMBL/GenBank/DDBJ databases">
        <authorList>
            <consortium name="DOE Joint Genome Institute"/>
            <person name="Kuo A."/>
            <person name="Kohler A."/>
            <person name="Nagy L.G."/>
            <person name="Floudas D."/>
            <person name="Copeland A."/>
            <person name="Barry K.W."/>
            <person name="Cichocki N."/>
            <person name="Veneault-Fourrey C."/>
            <person name="LaButti K."/>
            <person name="Lindquist E.A."/>
            <person name="Lipzen A."/>
            <person name="Lundell T."/>
            <person name="Morin E."/>
            <person name="Murat C."/>
            <person name="Sun H."/>
            <person name="Tunlid A."/>
            <person name="Henrissat B."/>
            <person name="Grigoriev I.V."/>
            <person name="Hibbett D.S."/>
            <person name="Martin F."/>
            <person name="Nordberg H.P."/>
            <person name="Cantor M.N."/>
            <person name="Hua S.X."/>
        </authorList>
    </citation>
    <scope>NUCLEOTIDE SEQUENCE [LARGE SCALE GENOMIC DNA]</scope>
    <source>
        <strain evidence="2 3">Foug A</strain>
    </source>
</reference>
<proteinExistence type="predicted"/>
<feature type="compositionally biased region" description="Pro residues" evidence="1">
    <location>
        <begin position="7"/>
        <end position="18"/>
    </location>
</feature>
<name>A0A0C2ZUU8_9AGAM</name>
<evidence type="ECO:0000313" key="2">
    <source>
        <dbReference type="EMBL" id="KIM65268.1"/>
    </source>
</evidence>
<reference evidence="3" key="2">
    <citation type="submission" date="2015-01" db="EMBL/GenBank/DDBJ databases">
        <title>Evolutionary Origins and Diversification of the Mycorrhizal Mutualists.</title>
        <authorList>
            <consortium name="DOE Joint Genome Institute"/>
            <consortium name="Mycorrhizal Genomics Consortium"/>
            <person name="Kohler A."/>
            <person name="Kuo A."/>
            <person name="Nagy L.G."/>
            <person name="Floudas D."/>
            <person name="Copeland A."/>
            <person name="Barry K.W."/>
            <person name="Cichocki N."/>
            <person name="Veneault-Fourrey C."/>
            <person name="LaButti K."/>
            <person name="Lindquist E.A."/>
            <person name="Lipzen A."/>
            <person name="Lundell T."/>
            <person name="Morin E."/>
            <person name="Murat C."/>
            <person name="Riley R."/>
            <person name="Ohm R."/>
            <person name="Sun H."/>
            <person name="Tunlid A."/>
            <person name="Henrissat B."/>
            <person name="Grigoriev I.V."/>
            <person name="Hibbett D.S."/>
            <person name="Martin F."/>
        </authorList>
    </citation>
    <scope>NUCLEOTIDE SEQUENCE [LARGE SCALE GENOMIC DNA]</scope>
    <source>
        <strain evidence="3">Foug A</strain>
    </source>
</reference>
<accession>A0A0C2ZUU8</accession>
<dbReference type="Proteomes" id="UP000053989">
    <property type="component" value="Unassembled WGS sequence"/>
</dbReference>